<keyword evidence="4" id="KW-0808">Transferase</keyword>
<dbReference type="SMART" id="SM00387">
    <property type="entry name" value="HATPase_c"/>
    <property type="match status" value="1"/>
</dbReference>
<evidence type="ECO:0000256" key="5">
    <source>
        <dbReference type="ARBA" id="ARBA00022741"/>
    </source>
</evidence>
<dbReference type="InterPro" id="IPR000700">
    <property type="entry name" value="PAS-assoc_C"/>
</dbReference>
<dbReference type="CDD" id="cd00082">
    <property type="entry name" value="HisKA"/>
    <property type="match status" value="1"/>
</dbReference>
<keyword evidence="13" id="KW-1185">Reference proteome</keyword>
<dbReference type="EC" id="2.7.13.3" evidence="2"/>
<sequence>MNPEAQINVFHQMIDDMKTATMLYVWDKAKEKGQIAAMNDKAKEISQVISLTEITDTIANPALYLEEETILSGQVQADARTILDGESLAYTLIQLKEEKDDFHYLTYFMQGKDAIFLLGPDGCFIELNEKALELLGQKSEIVSGLHYEHLLPLEEERAAIETYFQKALTGEIQTFRATVKAYGQLKHIYVMAVPIIEDNKVVCLYGIIKEEIQYKDLFFDNENQYKTIVENSFDVIALVDPTGFYRLVSKSHEHILGYNPDRLVGRNYLDYIHPHDRRRIQEIFRTMRTTRKACDGLMYRKKRADGSYQLFEGRATPVIGLYGSIKSFVIVARDLTKIQEKEELRRKAEKMEVIGELAAGIAHEIRNPLTTVKGFLEITGQKLEPYQSIISEELKQIDDIVEELLLVARPRSLKAETVFLKDIIEESFKVIENEALMKSATLVLKGVETTAFECVRHQMKQVFINLLKNSVEALEDEGTIEVEISVENNELIAEIRDNGCGMHIDQVKKLGEPFYSIKGKGIGLGLMVCYKIIENHHGTIKINSHLDEGTVVTINLPMIDTQLSLFGGNPDDTAS</sequence>
<dbReference type="AlphaFoldDB" id="A0A940WX65"/>
<feature type="domain" description="PAC" evidence="11">
    <location>
        <begin position="295"/>
        <end position="347"/>
    </location>
</feature>
<evidence type="ECO:0000256" key="3">
    <source>
        <dbReference type="ARBA" id="ARBA00022553"/>
    </source>
</evidence>
<dbReference type="Pfam" id="PF02518">
    <property type="entry name" value="HATPase_c"/>
    <property type="match status" value="1"/>
</dbReference>
<dbReference type="Gene3D" id="1.10.287.130">
    <property type="match status" value="1"/>
</dbReference>
<evidence type="ECO:0000259" key="10">
    <source>
        <dbReference type="PROSITE" id="PS50112"/>
    </source>
</evidence>
<keyword evidence="7" id="KW-0067">ATP-binding</keyword>
<keyword evidence="8" id="KW-0902">Two-component regulatory system</keyword>
<dbReference type="CDD" id="cd00130">
    <property type="entry name" value="PAS"/>
    <property type="match status" value="2"/>
</dbReference>
<dbReference type="InterPro" id="IPR003594">
    <property type="entry name" value="HATPase_dom"/>
</dbReference>
<dbReference type="Pfam" id="PF08448">
    <property type="entry name" value="PAS_4"/>
    <property type="match status" value="1"/>
</dbReference>
<dbReference type="Pfam" id="PF00989">
    <property type="entry name" value="PAS"/>
    <property type="match status" value="1"/>
</dbReference>
<dbReference type="InterPro" id="IPR036097">
    <property type="entry name" value="HisK_dim/P_sf"/>
</dbReference>
<keyword evidence="3" id="KW-0597">Phosphoprotein</keyword>
<evidence type="ECO:0000259" key="11">
    <source>
        <dbReference type="PROSITE" id="PS50113"/>
    </source>
</evidence>
<dbReference type="InterPro" id="IPR005467">
    <property type="entry name" value="His_kinase_dom"/>
</dbReference>
<evidence type="ECO:0000256" key="8">
    <source>
        <dbReference type="ARBA" id="ARBA00023012"/>
    </source>
</evidence>
<dbReference type="NCBIfam" id="TIGR00229">
    <property type="entry name" value="sensory_box"/>
    <property type="match status" value="2"/>
</dbReference>
<feature type="domain" description="PAS" evidence="10">
    <location>
        <begin position="113"/>
        <end position="171"/>
    </location>
</feature>
<dbReference type="SMART" id="SM00091">
    <property type="entry name" value="PAS"/>
    <property type="match status" value="3"/>
</dbReference>
<protein>
    <recommendedName>
        <fullName evidence="2">histidine kinase</fullName>
        <ecNumber evidence="2">2.7.13.3</ecNumber>
    </recommendedName>
</protein>
<evidence type="ECO:0000256" key="6">
    <source>
        <dbReference type="ARBA" id="ARBA00022777"/>
    </source>
</evidence>
<dbReference type="GO" id="GO:0005524">
    <property type="term" value="F:ATP binding"/>
    <property type="evidence" value="ECO:0007669"/>
    <property type="project" value="UniProtKB-KW"/>
</dbReference>
<dbReference type="InterPro" id="IPR004358">
    <property type="entry name" value="Sig_transdc_His_kin-like_C"/>
</dbReference>
<dbReference type="PRINTS" id="PR00344">
    <property type="entry name" value="BCTRLSENSOR"/>
</dbReference>
<dbReference type="InterPro" id="IPR013656">
    <property type="entry name" value="PAS_4"/>
</dbReference>
<dbReference type="SUPFAM" id="SSF47384">
    <property type="entry name" value="Homodimeric domain of signal transducing histidine kinase"/>
    <property type="match status" value="1"/>
</dbReference>
<dbReference type="InterPro" id="IPR036890">
    <property type="entry name" value="HATPase_C_sf"/>
</dbReference>
<dbReference type="InterPro" id="IPR003661">
    <property type="entry name" value="HisK_dim/P_dom"/>
</dbReference>
<evidence type="ECO:0000256" key="1">
    <source>
        <dbReference type="ARBA" id="ARBA00000085"/>
    </source>
</evidence>
<keyword evidence="6" id="KW-0418">Kinase</keyword>
<evidence type="ECO:0000256" key="7">
    <source>
        <dbReference type="ARBA" id="ARBA00022840"/>
    </source>
</evidence>
<reference evidence="12" key="1">
    <citation type="submission" date="2021-03" db="EMBL/GenBank/DDBJ databases">
        <title>Bacillus suaedae sp. nov., isolated from Suaeda aralocaspica.</title>
        <authorList>
            <person name="Lei R.F.R."/>
        </authorList>
    </citation>
    <scope>NUCLEOTIDE SEQUENCE</scope>
    <source>
        <strain evidence="12">YZJH907-2</strain>
    </source>
</reference>
<accession>A0A940WX65</accession>
<evidence type="ECO:0000256" key="2">
    <source>
        <dbReference type="ARBA" id="ARBA00012438"/>
    </source>
</evidence>
<evidence type="ECO:0000313" key="13">
    <source>
        <dbReference type="Proteomes" id="UP000678228"/>
    </source>
</evidence>
<keyword evidence="5" id="KW-0547">Nucleotide-binding</keyword>
<feature type="domain" description="Histidine kinase" evidence="9">
    <location>
        <begin position="360"/>
        <end position="560"/>
    </location>
</feature>
<comment type="catalytic activity">
    <reaction evidence="1">
        <text>ATP + protein L-histidine = ADP + protein N-phospho-L-histidine.</text>
        <dbReference type="EC" id="2.7.13.3"/>
    </reaction>
</comment>
<dbReference type="PROSITE" id="PS50112">
    <property type="entry name" value="PAS"/>
    <property type="match status" value="2"/>
</dbReference>
<proteinExistence type="predicted"/>
<gene>
    <name evidence="12" type="ORF">J7W16_14135</name>
</gene>
<evidence type="ECO:0000313" key="12">
    <source>
        <dbReference type="EMBL" id="MBP3952277.1"/>
    </source>
</evidence>
<dbReference type="PANTHER" id="PTHR43065:SF10">
    <property type="entry name" value="PEROXIDE STRESS-ACTIVATED HISTIDINE KINASE MAK3"/>
    <property type="match status" value="1"/>
</dbReference>
<dbReference type="Gene3D" id="3.30.565.10">
    <property type="entry name" value="Histidine kinase-like ATPase, C-terminal domain"/>
    <property type="match status" value="1"/>
</dbReference>
<dbReference type="SUPFAM" id="SSF55874">
    <property type="entry name" value="ATPase domain of HSP90 chaperone/DNA topoisomerase II/histidine kinase"/>
    <property type="match status" value="1"/>
</dbReference>
<dbReference type="InterPro" id="IPR000014">
    <property type="entry name" value="PAS"/>
</dbReference>
<evidence type="ECO:0000256" key="4">
    <source>
        <dbReference type="ARBA" id="ARBA00022679"/>
    </source>
</evidence>
<dbReference type="GO" id="GO:0000155">
    <property type="term" value="F:phosphorelay sensor kinase activity"/>
    <property type="evidence" value="ECO:0007669"/>
    <property type="project" value="InterPro"/>
</dbReference>
<dbReference type="InterPro" id="IPR013767">
    <property type="entry name" value="PAS_fold"/>
</dbReference>
<comment type="caution">
    <text evidence="12">The sequence shown here is derived from an EMBL/GenBank/DDBJ whole genome shotgun (WGS) entry which is preliminary data.</text>
</comment>
<dbReference type="RefSeq" id="WP_210597964.1">
    <property type="nucleotide sequence ID" value="NZ_JAGKSQ010000005.1"/>
</dbReference>
<dbReference type="EMBL" id="JAGKSQ010000005">
    <property type="protein sequence ID" value="MBP3952277.1"/>
    <property type="molecule type" value="Genomic_DNA"/>
</dbReference>
<dbReference type="PROSITE" id="PS50113">
    <property type="entry name" value="PAC"/>
    <property type="match status" value="1"/>
</dbReference>
<dbReference type="PROSITE" id="PS50109">
    <property type="entry name" value="HIS_KIN"/>
    <property type="match status" value="1"/>
</dbReference>
<dbReference type="PANTHER" id="PTHR43065">
    <property type="entry name" value="SENSOR HISTIDINE KINASE"/>
    <property type="match status" value="1"/>
</dbReference>
<dbReference type="Gene3D" id="3.30.450.20">
    <property type="entry name" value="PAS domain"/>
    <property type="match status" value="2"/>
</dbReference>
<dbReference type="Proteomes" id="UP000678228">
    <property type="component" value="Unassembled WGS sequence"/>
</dbReference>
<organism evidence="12 13">
    <name type="scientific">Halalkalibacter suaedae</name>
    <dbReference type="NCBI Taxonomy" id="2822140"/>
    <lineage>
        <taxon>Bacteria</taxon>
        <taxon>Bacillati</taxon>
        <taxon>Bacillota</taxon>
        <taxon>Bacilli</taxon>
        <taxon>Bacillales</taxon>
        <taxon>Bacillaceae</taxon>
        <taxon>Halalkalibacter</taxon>
    </lineage>
</organism>
<feature type="domain" description="PAS" evidence="10">
    <location>
        <begin position="221"/>
        <end position="291"/>
    </location>
</feature>
<dbReference type="SUPFAM" id="SSF55785">
    <property type="entry name" value="PYP-like sensor domain (PAS domain)"/>
    <property type="match status" value="2"/>
</dbReference>
<dbReference type="SMART" id="SM00388">
    <property type="entry name" value="HisKA"/>
    <property type="match status" value="1"/>
</dbReference>
<name>A0A940WX65_9BACI</name>
<evidence type="ECO:0000259" key="9">
    <source>
        <dbReference type="PROSITE" id="PS50109"/>
    </source>
</evidence>
<dbReference type="InterPro" id="IPR035965">
    <property type="entry name" value="PAS-like_dom_sf"/>
</dbReference>
<dbReference type="GO" id="GO:0006355">
    <property type="term" value="P:regulation of DNA-templated transcription"/>
    <property type="evidence" value="ECO:0007669"/>
    <property type="project" value="InterPro"/>
</dbReference>
<dbReference type="Pfam" id="PF00512">
    <property type="entry name" value="HisKA"/>
    <property type="match status" value="1"/>
</dbReference>